<keyword evidence="11 15" id="KW-0799">Topoisomerase</keyword>
<dbReference type="PROSITE" id="PS00177">
    <property type="entry name" value="TOPOISOMERASE_II"/>
    <property type="match status" value="1"/>
</dbReference>
<dbReference type="Pfam" id="PF00204">
    <property type="entry name" value="DNA_gyraseB"/>
    <property type="match status" value="1"/>
</dbReference>
<dbReference type="InterPro" id="IPR036890">
    <property type="entry name" value="HATPase_C_sf"/>
</dbReference>
<dbReference type="Gene3D" id="3.40.50.670">
    <property type="match status" value="1"/>
</dbReference>
<comment type="function">
    <text evidence="14 16">Control of topological states of DNA by transient breakage and subsequent rejoining of DNA strands. Topoisomerase II makes double-strand breaks.</text>
</comment>
<gene>
    <name evidence="20" type="primary">top2</name>
    <name evidence="20" type="ORF">SOMG_01629</name>
</gene>
<feature type="compositionally biased region" description="Acidic residues" evidence="17">
    <location>
        <begin position="1482"/>
        <end position="1492"/>
    </location>
</feature>
<dbReference type="KEGG" id="som:SOMG_01629"/>
<protein>
    <recommendedName>
        <fullName evidence="6 16">DNA topoisomerase 2</fullName>
        <ecNumber evidence="5 16">5.6.2.2</ecNumber>
    </recommendedName>
</protein>
<feature type="region of interest" description="Disordered" evidence="17">
    <location>
        <begin position="1207"/>
        <end position="1492"/>
    </location>
</feature>
<feature type="active site" description="O-(5'-phospho-DNA)-tyrosine intermediate" evidence="15">
    <location>
        <position position="828"/>
    </location>
</feature>
<dbReference type="GO" id="GO:0005524">
    <property type="term" value="F:ATP binding"/>
    <property type="evidence" value="ECO:0007669"/>
    <property type="project" value="UniProtKB-UniRule"/>
</dbReference>
<feature type="region of interest" description="Disordered" evidence="17">
    <location>
        <begin position="1"/>
        <end position="86"/>
    </location>
</feature>
<dbReference type="SUPFAM" id="SSF54211">
    <property type="entry name" value="Ribosomal protein S5 domain 2-like"/>
    <property type="match status" value="1"/>
</dbReference>
<comment type="cofactor">
    <cofactor evidence="2">
        <name>Ca(2+)</name>
        <dbReference type="ChEBI" id="CHEBI:29108"/>
    </cofactor>
</comment>
<keyword evidence="13 15" id="KW-0413">Isomerase</keyword>
<dbReference type="FunFam" id="3.30.1490.30:FF:000001">
    <property type="entry name" value="DNA topoisomerase 2"/>
    <property type="match status" value="1"/>
</dbReference>
<dbReference type="Gene3D" id="3.30.565.10">
    <property type="entry name" value="Histidine kinase-like ATPase, C-terminal domain"/>
    <property type="match status" value="1"/>
</dbReference>
<comment type="cofactor">
    <cofactor evidence="3">
        <name>Mg(2+)</name>
        <dbReference type="ChEBI" id="CHEBI:18420"/>
    </cofactor>
</comment>
<feature type="region of interest" description="Disordered" evidence="17">
    <location>
        <begin position="1107"/>
        <end position="1135"/>
    </location>
</feature>
<dbReference type="SMART" id="SM00433">
    <property type="entry name" value="TOP2c"/>
    <property type="match status" value="1"/>
</dbReference>
<keyword evidence="12 15" id="KW-0238">DNA-binding</keyword>
<evidence type="ECO:0000256" key="4">
    <source>
        <dbReference type="ARBA" id="ARBA00011080"/>
    </source>
</evidence>
<dbReference type="FunFam" id="3.30.565.10:FF:000004">
    <property type="entry name" value="DNA topoisomerase 2"/>
    <property type="match status" value="1"/>
</dbReference>
<comment type="catalytic activity">
    <reaction evidence="1 15 16">
        <text>ATP-dependent breakage, passage and rejoining of double-stranded DNA.</text>
        <dbReference type="EC" id="5.6.2.2"/>
    </reaction>
</comment>
<feature type="compositionally biased region" description="Low complexity" evidence="17">
    <location>
        <begin position="34"/>
        <end position="54"/>
    </location>
</feature>
<dbReference type="RefSeq" id="XP_056036521.1">
    <property type="nucleotide sequence ID" value="XM_056180422.1"/>
</dbReference>
<dbReference type="GO" id="GO:0003918">
    <property type="term" value="F:DNA topoisomerase type II (double strand cut, ATP-hydrolyzing) activity"/>
    <property type="evidence" value="ECO:0007669"/>
    <property type="project" value="UniProtKB-UniRule"/>
</dbReference>
<dbReference type="InterPro" id="IPR001154">
    <property type="entry name" value="TopoII_euk"/>
</dbReference>
<evidence type="ECO:0000259" key="18">
    <source>
        <dbReference type="PROSITE" id="PS50880"/>
    </source>
</evidence>
<dbReference type="Proteomes" id="UP001212411">
    <property type="component" value="Chromosome 1"/>
</dbReference>
<feature type="compositionally biased region" description="Polar residues" evidence="17">
    <location>
        <begin position="1380"/>
        <end position="1390"/>
    </location>
</feature>
<dbReference type="SMART" id="SM00387">
    <property type="entry name" value="HATPase_c"/>
    <property type="match status" value="1"/>
</dbReference>
<feature type="compositionally biased region" description="Polar residues" evidence="17">
    <location>
        <begin position="1278"/>
        <end position="1294"/>
    </location>
</feature>
<dbReference type="EC" id="5.6.2.2" evidence="5 16"/>
<dbReference type="GO" id="GO:0000819">
    <property type="term" value="P:sister chromatid segregation"/>
    <property type="evidence" value="ECO:0007669"/>
    <property type="project" value="TreeGrafter"/>
</dbReference>
<dbReference type="Gene3D" id="1.10.268.10">
    <property type="entry name" value="Topoisomerase, domain 3"/>
    <property type="match status" value="1"/>
</dbReference>
<evidence type="ECO:0000256" key="16">
    <source>
        <dbReference type="RuleBase" id="RU362094"/>
    </source>
</evidence>
<dbReference type="PROSITE" id="PS50880">
    <property type="entry name" value="TOPRIM"/>
    <property type="match status" value="1"/>
</dbReference>
<dbReference type="EMBL" id="CP115611">
    <property type="protein sequence ID" value="WBW72278.1"/>
    <property type="molecule type" value="Genomic_DNA"/>
</dbReference>
<dbReference type="InterPro" id="IPR034157">
    <property type="entry name" value="TOPRIM_TopoII"/>
</dbReference>
<feature type="compositionally biased region" description="Acidic residues" evidence="17">
    <location>
        <begin position="1"/>
        <end position="16"/>
    </location>
</feature>
<dbReference type="InterPro" id="IPR013506">
    <property type="entry name" value="Topo_IIA_bsu_dom2"/>
</dbReference>
<feature type="compositionally biased region" description="Basic residues" evidence="17">
    <location>
        <begin position="21"/>
        <end position="33"/>
    </location>
</feature>
<dbReference type="PANTHER" id="PTHR10169">
    <property type="entry name" value="DNA TOPOISOMERASE/GYRASE"/>
    <property type="match status" value="1"/>
</dbReference>
<feature type="compositionally biased region" description="Basic and acidic residues" evidence="17">
    <location>
        <begin position="1113"/>
        <end position="1129"/>
    </location>
</feature>
<comment type="subunit">
    <text evidence="16">Homodimer.</text>
</comment>
<dbReference type="InterPro" id="IPR013760">
    <property type="entry name" value="Topo_IIA-like_dom_sf"/>
</dbReference>
<dbReference type="CDD" id="cd16930">
    <property type="entry name" value="HATPase_TopII-like"/>
    <property type="match status" value="1"/>
</dbReference>
<dbReference type="FunFam" id="3.30.1360.40:FF:000003">
    <property type="entry name" value="DNA topoisomerase 2"/>
    <property type="match status" value="1"/>
</dbReference>
<evidence type="ECO:0000256" key="3">
    <source>
        <dbReference type="ARBA" id="ARBA00001946"/>
    </source>
</evidence>
<feature type="domain" description="Topo IIA-type catalytic" evidence="19">
    <location>
        <begin position="738"/>
        <end position="1186"/>
    </location>
</feature>
<feature type="compositionally biased region" description="Acidic residues" evidence="17">
    <location>
        <begin position="1413"/>
        <end position="1422"/>
    </location>
</feature>
<dbReference type="Gene3D" id="3.30.230.10">
    <property type="match status" value="1"/>
</dbReference>
<dbReference type="GO" id="GO:0005634">
    <property type="term" value="C:nucleus"/>
    <property type="evidence" value="ECO:0007669"/>
    <property type="project" value="TreeGrafter"/>
</dbReference>
<dbReference type="FunFam" id="3.30.230.10:FF:000008">
    <property type="entry name" value="DNA topoisomerase 2"/>
    <property type="match status" value="1"/>
</dbReference>
<dbReference type="PRINTS" id="PR00418">
    <property type="entry name" value="TPI2FAMILY"/>
</dbReference>
<keyword evidence="8 16" id="KW-0547">Nucleotide-binding</keyword>
<evidence type="ECO:0000256" key="7">
    <source>
        <dbReference type="ARBA" id="ARBA00022723"/>
    </source>
</evidence>
<dbReference type="InterPro" id="IPR018522">
    <property type="entry name" value="TopoIIA_CS"/>
</dbReference>
<evidence type="ECO:0000256" key="17">
    <source>
        <dbReference type="SAM" id="MobiDB-lite"/>
    </source>
</evidence>
<dbReference type="SUPFAM" id="SSF55874">
    <property type="entry name" value="ATPase domain of HSP90 chaperone/DNA topoisomerase II/histidine kinase"/>
    <property type="match status" value="1"/>
</dbReference>
<dbReference type="GO" id="GO:0006265">
    <property type="term" value="P:DNA topological change"/>
    <property type="evidence" value="ECO:0007669"/>
    <property type="project" value="UniProtKB-UniRule"/>
</dbReference>
<dbReference type="FunFam" id="3.90.199.10:FF:000002">
    <property type="entry name" value="DNA topoisomerase 2"/>
    <property type="match status" value="1"/>
</dbReference>
<evidence type="ECO:0000256" key="10">
    <source>
        <dbReference type="ARBA" id="ARBA00022842"/>
    </source>
</evidence>
<dbReference type="InterPro" id="IPR003594">
    <property type="entry name" value="HATPase_dom"/>
</dbReference>
<dbReference type="InterPro" id="IPR013757">
    <property type="entry name" value="Topo_IIA_A_a_sf"/>
</dbReference>
<dbReference type="CDD" id="cd03365">
    <property type="entry name" value="TOPRIM_TopoIIA"/>
    <property type="match status" value="1"/>
</dbReference>
<keyword evidence="10" id="KW-0460">Magnesium</keyword>
<feature type="compositionally biased region" description="Polar residues" evidence="17">
    <location>
        <begin position="1424"/>
        <end position="1433"/>
    </location>
</feature>
<keyword evidence="7" id="KW-0479">Metal-binding</keyword>
<evidence type="ECO:0000256" key="1">
    <source>
        <dbReference type="ARBA" id="ARBA00000185"/>
    </source>
</evidence>
<dbReference type="CDD" id="cd03481">
    <property type="entry name" value="TopoIIA_Trans_ScTopoIIA"/>
    <property type="match status" value="1"/>
</dbReference>
<dbReference type="FunFam" id="3.40.50.670:FF:000001">
    <property type="entry name" value="DNA topoisomerase 2"/>
    <property type="match status" value="2"/>
</dbReference>
<evidence type="ECO:0000259" key="19">
    <source>
        <dbReference type="PROSITE" id="PS52040"/>
    </source>
</evidence>
<dbReference type="InterPro" id="IPR002205">
    <property type="entry name" value="Topo_IIA_dom_A"/>
</dbReference>
<dbReference type="InterPro" id="IPR013759">
    <property type="entry name" value="Topo_IIA_B_C"/>
</dbReference>
<dbReference type="InterPro" id="IPR014721">
    <property type="entry name" value="Ribsml_uS5_D2-typ_fold_subgr"/>
</dbReference>
<dbReference type="PRINTS" id="PR01158">
    <property type="entry name" value="TOPISMRASEII"/>
</dbReference>
<dbReference type="PROSITE" id="PS52040">
    <property type="entry name" value="TOPO_IIA"/>
    <property type="match status" value="1"/>
</dbReference>
<comment type="similarity">
    <text evidence="4 16">Belongs to the type II topoisomerase family.</text>
</comment>
<dbReference type="InterPro" id="IPR050634">
    <property type="entry name" value="DNA_Topoisomerase_II"/>
</dbReference>
<name>A0AAE9WCN1_9SCHI</name>
<dbReference type="SUPFAM" id="SSF56719">
    <property type="entry name" value="Type II DNA topoisomerase"/>
    <property type="match status" value="1"/>
</dbReference>
<evidence type="ECO:0000313" key="20">
    <source>
        <dbReference type="EMBL" id="WBW72278.1"/>
    </source>
</evidence>
<dbReference type="InterPro" id="IPR006171">
    <property type="entry name" value="TOPRIM_dom"/>
</dbReference>
<dbReference type="Gene3D" id="3.30.1490.30">
    <property type="match status" value="1"/>
</dbReference>
<dbReference type="InterPro" id="IPR020568">
    <property type="entry name" value="Ribosomal_Su5_D2-typ_SF"/>
</dbReference>
<evidence type="ECO:0000256" key="6">
    <source>
        <dbReference type="ARBA" id="ARBA00019635"/>
    </source>
</evidence>
<feature type="domain" description="Toprim" evidence="18">
    <location>
        <begin position="492"/>
        <end position="606"/>
    </location>
</feature>
<dbReference type="InterPro" id="IPR001241">
    <property type="entry name" value="Topo_IIA"/>
</dbReference>
<dbReference type="GO" id="GO:0000712">
    <property type="term" value="P:resolution of meiotic recombination intermediates"/>
    <property type="evidence" value="ECO:0007669"/>
    <property type="project" value="TreeGrafter"/>
</dbReference>
<feature type="compositionally biased region" description="Polar residues" evidence="17">
    <location>
        <begin position="1459"/>
        <end position="1475"/>
    </location>
</feature>
<reference evidence="20 21" key="1">
    <citation type="journal article" date="2023" name="G3 (Bethesda)">
        <title>A high-quality reference genome for the fission yeast Schizosaccharomyces osmophilus.</title>
        <authorList>
            <person name="Jia G.S."/>
            <person name="Zhang W.C."/>
            <person name="Liang Y."/>
            <person name="Liu X.H."/>
            <person name="Rhind N."/>
            <person name="Pidoux A."/>
            <person name="Brysch-Herzberg M."/>
            <person name="Du L.L."/>
        </authorList>
    </citation>
    <scope>NUCLEOTIDE SEQUENCE [LARGE SCALE GENOMIC DNA]</scope>
    <source>
        <strain evidence="20 21">CBS 15793</strain>
    </source>
</reference>
<proteinExistence type="inferred from homology"/>
<evidence type="ECO:0000256" key="5">
    <source>
        <dbReference type="ARBA" id="ARBA00012895"/>
    </source>
</evidence>
<evidence type="ECO:0000256" key="8">
    <source>
        <dbReference type="ARBA" id="ARBA00022741"/>
    </source>
</evidence>
<keyword evidence="9 16" id="KW-0067">ATP-binding</keyword>
<evidence type="ECO:0000256" key="12">
    <source>
        <dbReference type="ARBA" id="ARBA00023125"/>
    </source>
</evidence>
<dbReference type="GeneID" id="80875111"/>
<dbReference type="SMART" id="SM00434">
    <property type="entry name" value="TOP4c"/>
    <property type="match status" value="1"/>
</dbReference>
<keyword evidence="21" id="KW-1185">Reference proteome</keyword>
<feature type="compositionally biased region" description="Basic and acidic residues" evidence="17">
    <location>
        <begin position="74"/>
        <end position="84"/>
    </location>
</feature>
<evidence type="ECO:0000256" key="14">
    <source>
        <dbReference type="ARBA" id="ARBA00053943"/>
    </source>
</evidence>
<evidence type="ECO:0000256" key="2">
    <source>
        <dbReference type="ARBA" id="ARBA00001913"/>
    </source>
</evidence>
<evidence type="ECO:0000256" key="13">
    <source>
        <dbReference type="ARBA" id="ARBA00023235"/>
    </source>
</evidence>
<dbReference type="Gene3D" id="3.90.199.10">
    <property type="entry name" value="Topoisomerase II, domain 5"/>
    <property type="match status" value="1"/>
</dbReference>
<evidence type="ECO:0000256" key="9">
    <source>
        <dbReference type="ARBA" id="ARBA00022840"/>
    </source>
</evidence>
<dbReference type="InterPro" id="IPR031660">
    <property type="entry name" value="TOPRIM_C"/>
</dbReference>
<feature type="compositionally biased region" description="Polar residues" evidence="17">
    <location>
        <begin position="61"/>
        <end position="72"/>
    </location>
</feature>
<dbReference type="CDD" id="cd00187">
    <property type="entry name" value="TOP4c"/>
    <property type="match status" value="1"/>
</dbReference>
<organism evidence="20 21">
    <name type="scientific">Schizosaccharomyces osmophilus</name>
    <dbReference type="NCBI Taxonomy" id="2545709"/>
    <lineage>
        <taxon>Eukaryota</taxon>
        <taxon>Fungi</taxon>
        <taxon>Dikarya</taxon>
        <taxon>Ascomycota</taxon>
        <taxon>Taphrinomycotina</taxon>
        <taxon>Schizosaccharomycetes</taxon>
        <taxon>Schizosaccharomycetales</taxon>
        <taxon>Schizosaccharomycetaceae</taxon>
        <taxon>Schizosaccharomyces</taxon>
    </lineage>
</organism>
<feature type="compositionally biased region" description="Polar residues" evidence="17">
    <location>
        <begin position="1318"/>
        <end position="1329"/>
    </location>
</feature>
<dbReference type="Pfam" id="PF02518">
    <property type="entry name" value="HATPase_c"/>
    <property type="match status" value="1"/>
</dbReference>
<dbReference type="GO" id="GO:0003677">
    <property type="term" value="F:DNA binding"/>
    <property type="evidence" value="ECO:0007669"/>
    <property type="project" value="UniProtKB-UniRule"/>
</dbReference>
<dbReference type="Pfam" id="PF00521">
    <property type="entry name" value="DNA_topoisoIV"/>
    <property type="match status" value="1"/>
</dbReference>
<accession>A0AAE9WCN1</accession>
<dbReference type="GO" id="GO:0046872">
    <property type="term" value="F:metal ion binding"/>
    <property type="evidence" value="ECO:0007669"/>
    <property type="project" value="UniProtKB-KW"/>
</dbReference>
<dbReference type="Gene3D" id="3.30.1360.40">
    <property type="match status" value="1"/>
</dbReference>
<dbReference type="Pfam" id="PF16898">
    <property type="entry name" value="TOPRIM_C"/>
    <property type="match status" value="1"/>
</dbReference>
<dbReference type="Pfam" id="PF01751">
    <property type="entry name" value="Toprim"/>
    <property type="match status" value="1"/>
</dbReference>
<sequence>MPSDDDFVMSNSEDEVVPTTARKKTTAQSRAKKGSQSSRSASPSSSSSNSAAPATDAGGNVATSNASSQYQRLSPREHVLRRPDTYVGSIDRTTSNMWVYNSESEKLEYREVNYVPGLYKIFDEIIVNAADNKVRDRTMNTLKVNINPESNVITVFNNGKGIPVEIHDKEQIYIPELIFGNLLTSSNYDDNQKKVTGGRNGYGAKLCNIFSSEFTVETADKFQMKKYKQVWTDNMSKKKDPIVTDMKRPEEYTKITFKPDLQKFGMSEIDADIVAILKRRVYDMAGTVPETKVFLNDERLKVSGFKKYVDMYLSSSTPSDSESPTVIYEQVNDRWEIAFAVSDEEFNQVSFVNNIATIRGGTHVNYIADHIVKAVNEDVQKKNKGAPIRPFQIKNFIRIFVNCQIENPSFDSQTKETLTTKVSNFGSTCTPSASFMNRVKKTEIVERVLDLARSKADKQLSQTDSRGSRTRITGLPKLEDANKAGTKESHKCVLVLTEGDSARSQALSGLSVVGRDYYGIFPLRGKLLNVREASHTQIMNNKEIQAIKKIMGLVHKKNYTDAKELRYGHLMIMTDQDPDGSHIKGLIINFLESTYPSLLQIPGFLIQFITPIVKCKRNRQVLSFYTLPEYDYWKEANNNGRGWDIKYYKGLGTSDATEMKSYFSDLDRHMKYFHEIEEKDKGLIEMAFAKKKADSRKEWLRTYHPGIFMDYTVPQIPIDDFINKELIQFSMADNIRSIPSVIDGLKPGQRKIIHYCLKKNLTRQIKVSSLTGYVMSETAYHHGDSSLTQTIVNLAQNFVGSNNINLLMPHGQFGTRLEGGKDAAAPRYINTCLSPIARKLFKSEDDPLMNYQNEEGQWIEPDYYVPIIPMLLVNGAEGIGTGWSTNIPNYNPKDISANLRRLLNNEPLLEISPWYRGFRGGIEKVTPDRYKVSGIINQISDSKVEITELPVRFWTQDMKEYLETGIAGSDKTKPFIKDYEGYHGTGNVHFQVTLTEQGMREAVAESLEAKFKIVRSQATSNMMAFDPSGRIKKYESVEDILTDFFEVRLRTYQRRKELLVAELERRFDMFSNQARFVHMIIENELVVSKKKKNILVAELREKGFQPISKPKKGREADMEAERAQLRGEDPVEEQDSSSDFNYLLSMAIWSLTYEKYLELLKKRDDVMTELDTLIKLTPKDLYLQDLEEFEYTWDNVMDEMNRSMLEDEEASRGFVGSTKPSTTRRRNTGAKMKVKSEEPGDDNTGPGSGRPRAKSTARPTKVKSEETEQPATKARKGSQPTLSFAKENGSTSNKHLPEDKGTKTPFSIARGKGKKPDSSNSSSEGVQTKNKGKKRSSSDSPSDDEDPQTTKRAASRHGQSKATEPRTLFSSDDEEDLPSETISGKLQSNLKGPFVDITNAKEAPSKGRTTSVIDDEDFDDLPDSSTPKPNKTGMNGKADAAVSPTRPRRTTTRRAATTNNSIYVDSSLDESSFQDDSFVVGDNEDDDYEEDV</sequence>
<dbReference type="PANTHER" id="PTHR10169:SF38">
    <property type="entry name" value="DNA TOPOISOMERASE 2"/>
    <property type="match status" value="1"/>
</dbReference>
<evidence type="ECO:0000313" key="21">
    <source>
        <dbReference type="Proteomes" id="UP001212411"/>
    </source>
</evidence>
<evidence type="ECO:0000256" key="15">
    <source>
        <dbReference type="PROSITE-ProRule" id="PRU01384"/>
    </source>
</evidence>
<dbReference type="InterPro" id="IPR013758">
    <property type="entry name" value="Topo_IIA_A/C_ab"/>
</dbReference>
<evidence type="ECO:0000256" key="11">
    <source>
        <dbReference type="ARBA" id="ARBA00023029"/>
    </source>
</evidence>